<dbReference type="Pfam" id="PF00069">
    <property type="entry name" value="Pkinase"/>
    <property type="match status" value="1"/>
</dbReference>
<name>A0A6G4XD38_9ACTN</name>
<keyword evidence="4" id="KW-0067">ATP-binding</keyword>
<dbReference type="CDD" id="cd14014">
    <property type="entry name" value="STKc_PknB_like"/>
    <property type="match status" value="1"/>
</dbReference>
<keyword evidence="2" id="KW-0547">Nucleotide-binding</keyword>
<dbReference type="EMBL" id="JAAKZW010000004">
    <property type="protein sequence ID" value="NGO74634.1"/>
    <property type="molecule type" value="Genomic_DNA"/>
</dbReference>
<dbReference type="InterPro" id="IPR011009">
    <property type="entry name" value="Kinase-like_dom_sf"/>
</dbReference>
<dbReference type="GO" id="GO:0005524">
    <property type="term" value="F:ATP binding"/>
    <property type="evidence" value="ECO:0007669"/>
    <property type="project" value="UniProtKB-KW"/>
</dbReference>
<comment type="caution">
    <text evidence="7">The sequence shown here is derived from an EMBL/GenBank/DDBJ whole genome shotgun (WGS) entry which is preliminary data.</text>
</comment>
<dbReference type="SMART" id="SM00220">
    <property type="entry name" value="S_TKc"/>
    <property type="match status" value="1"/>
</dbReference>
<dbReference type="InterPro" id="IPR008271">
    <property type="entry name" value="Ser/Thr_kinase_AS"/>
</dbReference>
<dbReference type="Gene3D" id="3.30.200.20">
    <property type="entry name" value="Phosphorylase Kinase, domain 1"/>
    <property type="match status" value="1"/>
</dbReference>
<dbReference type="Gene3D" id="1.10.510.10">
    <property type="entry name" value="Transferase(Phosphotransferase) domain 1"/>
    <property type="match status" value="1"/>
</dbReference>
<accession>A0A6G4XD38</accession>
<evidence type="ECO:0000313" key="7">
    <source>
        <dbReference type="EMBL" id="NGO74634.1"/>
    </source>
</evidence>
<feature type="compositionally biased region" description="Basic and acidic residues" evidence="5">
    <location>
        <begin position="352"/>
        <end position="362"/>
    </location>
</feature>
<feature type="region of interest" description="Disordered" evidence="5">
    <location>
        <begin position="272"/>
        <end position="291"/>
    </location>
</feature>
<organism evidence="7 8">
    <name type="scientific">Streptomyces mesophilus</name>
    <dbReference type="NCBI Taxonomy" id="1775132"/>
    <lineage>
        <taxon>Bacteria</taxon>
        <taxon>Bacillati</taxon>
        <taxon>Actinomycetota</taxon>
        <taxon>Actinomycetes</taxon>
        <taxon>Kitasatosporales</taxon>
        <taxon>Streptomycetaceae</taxon>
        <taxon>Streptomyces</taxon>
    </lineage>
</organism>
<dbReference type="InterPro" id="IPR000719">
    <property type="entry name" value="Prot_kinase_dom"/>
</dbReference>
<dbReference type="RefSeq" id="WP_165330144.1">
    <property type="nucleotide sequence ID" value="NZ_JAAKZW010000004.1"/>
</dbReference>
<evidence type="ECO:0000256" key="4">
    <source>
        <dbReference type="ARBA" id="ARBA00022840"/>
    </source>
</evidence>
<protein>
    <submittedName>
        <fullName evidence="7">Serine/threonine protein kinase</fullName>
    </submittedName>
</protein>
<evidence type="ECO:0000313" key="8">
    <source>
        <dbReference type="Proteomes" id="UP000481109"/>
    </source>
</evidence>
<proteinExistence type="predicted"/>
<evidence type="ECO:0000256" key="1">
    <source>
        <dbReference type="ARBA" id="ARBA00022679"/>
    </source>
</evidence>
<feature type="domain" description="Protein kinase" evidence="6">
    <location>
        <begin position="12"/>
        <end position="275"/>
    </location>
</feature>
<evidence type="ECO:0000256" key="2">
    <source>
        <dbReference type="ARBA" id="ARBA00022741"/>
    </source>
</evidence>
<evidence type="ECO:0000256" key="5">
    <source>
        <dbReference type="SAM" id="MobiDB-lite"/>
    </source>
</evidence>
<gene>
    <name evidence="7" type="ORF">G6045_02875</name>
</gene>
<keyword evidence="7" id="KW-0723">Serine/threonine-protein kinase</keyword>
<dbReference type="GO" id="GO:0004674">
    <property type="term" value="F:protein serine/threonine kinase activity"/>
    <property type="evidence" value="ECO:0007669"/>
    <property type="project" value="UniProtKB-KW"/>
</dbReference>
<keyword evidence="8" id="KW-1185">Reference proteome</keyword>
<dbReference type="SUPFAM" id="SSF56112">
    <property type="entry name" value="Protein kinase-like (PK-like)"/>
    <property type="match status" value="1"/>
</dbReference>
<dbReference type="Proteomes" id="UP000481109">
    <property type="component" value="Unassembled WGS sequence"/>
</dbReference>
<dbReference type="PANTHER" id="PTHR43289:SF34">
    <property type="entry name" value="SERINE_THREONINE-PROTEIN KINASE YBDM-RELATED"/>
    <property type="match status" value="1"/>
</dbReference>
<dbReference type="PANTHER" id="PTHR43289">
    <property type="entry name" value="MITOGEN-ACTIVATED PROTEIN KINASE KINASE KINASE 20-RELATED"/>
    <property type="match status" value="1"/>
</dbReference>
<reference evidence="7 8" key="1">
    <citation type="submission" date="2020-02" db="EMBL/GenBank/DDBJ databases">
        <title>Whole-genome analyses of novel actinobacteria.</title>
        <authorList>
            <person name="Sahin N."/>
            <person name="Tokatli A."/>
        </authorList>
    </citation>
    <scope>NUCLEOTIDE SEQUENCE [LARGE SCALE GENOMIC DNA]</scope>
    <source>
        <strain evidence="7 8">YC504</strain>
    </source>
</reference>
<keyword evidence="1" id="KW-0808">Transferase</keyword>
<evidence type="ECO:0000259" key="6">
    <source>
        <dbReference type="PROSITE" id="PS50011"/>
    </source>
</evidence>
<keyword evidence="3 7" id="KW-0418">Kinase</keyword>
<feature type="region of interest" description="Disordered" evidence="5">
    <location>
        <begin position="323"/>
        <end position="362"/>
    </location>
</feature>
<dbReference type="AlphaFoldDB" id="A0A6G4XD38"/>
<evidence type="ECO:0000256" key="3">
    <source>
        <dbReference type="ARBA" id="ARBA00022777"/>
    </source>
</evidence>
<sequence length="539" mass="56839">MDPRMHGAVAGYVCERELGRGGQGVVWLARDPEGRQVVVKFLLPGKEYDEIALARVRREFGAASRVGELATARVLDADLTGRTPYIVSEFVPGPTIGEHVSGSGPLASGRLQSLALAVAHALAQVHRVGIVHRDIKPSNVLLSPDGPRIIDFGIARDDRLLESALTTPGSLVGSPSYMSPEQVRAQRVTSASDVFSLGSTLYFAATGRHPFDGSGSYEVLVAVCEDEADLTAVPEPVRSVIADCLRKDPAQRPTAAQLVTRLAGAAEAVDGTPTVSLAPRPSPGTVYGDRDGDRGRQLRLWGFAAGSAVAAVLLAVVLSTRGDGSGGGASGPGKSTDSPPQSYADDLTDSGDWTHKDPDLGKVTHKGGTMLVSPRLQLEVWPQAPFEPATSAVRISTQAAWFGGDGGIGLWCNGSGDYEKGSRWSGYVTTGQEALIVREFRHKGEFQHDRVVEKNLADLGLKVKSQQEIDMALTCTPAGDGRIKVELALDGKTVAAYTGDAFAARGCGVSAFHYNETDPEGTAFHAGFERFTAAEPGAD</sequence>
<dbReference type="PROSITE" id="PS50011">
    <property type="entry name" value="PROTEIN_KINASE_DOM"/>
    <property type="match status" value="1"/>
</dbReference>
<dbReference type="PROSITE" id="PS00108">
    <property type="entry name" value="PROTEIN_KINASE_ST"/>
    <property type="match status" value="1"/>
</dbReference>